<evidence type="ECO:0000256" key="1">
    <source>
        <dbReference type="SAM" id="MobiDB-lite"/>
    </source>
</evidence>
<comment type="caution">
    <text evidence="2">The sequence shown here is derived from an EMBL/GenBank/DDBJ whole genome shotgun (WGS) entry which is preliminary data.</text>
</comment>
<evidence type="ECO:0000313" key="3">
    <source>
        <dbReference type="Proteomes" id="UP001189429"/>
    </source>
</evidence>
<evidence type="ECO:0000313" key="2">
    <source>
        <dbReference type="EMBL" id="CAK0791566.1"/>
    </source>
</evidence>
<organism evidence="2 3">
    <name type="scientific">Prorocentrum cordatum</name>
    <dbReference type="NCBI Taxonomy" id="2364126"/>
    <lineage>
        <taxon>Eukaryota</taxon>
        <taxon>Sar</taxon>
        <taxon>Alveolata</taxon>
        <taxon>Dinophyceae</taxon>
        <taxon>Prorocentrales</taxon>
        <taxon>Prorocentraceae</taxon>
        <taxon>Prorocentrum</taxon>
    </lineage>
</organism>
<proteinExistence type="predicted"/>
<accession>A0ABN9PHJ3</accession>
<feature type="region of interest" description="Disordered" evidence="1">
    <location>
        <begin position="1"/>
        <end position="34"/>
    </location>
</feature>
<protein>
    <submittedName>
        <fullName evidence="2">Uncharacterized protein</fullName>
    </submittedName>
</protein>
<keyword evidence="3" id="KW-1185">Reference proteome</keyword>
<feature type="region of interest" description="Disordered" evidence="1">
    <location>
        <begin position="171"/>
        <end position="203"/>
    </location>
</feature>
<feature type="compositionally biased region" description="Low complexity" evidence="1">
    <location>
        <begin position="75"/>
        <end position="91"/>
    </location>
</feature>
<gene>
    <name evidence="2" type="ORF">PCOR1329_LOCUS2424</name>
</gene>
<feature type="compositionally biased region" description="Low complexity" evidence="1">
    <location>
        <begin position="171"/>
        <end position="194"/>
    </location>
</feature>
<feature type="compositionally biased region" description="Low complexity" evidence="1">
    <location>
        <begin position="22"/>
        <end position="34"/>
    </location>
</feature>
<dbReference type="EMBL" id="CAUYUJ010000611">
    <property type="protein sequence ID" value="CAK0791566.1"/>
    <property type="molecule type" value="Genomic_DNA"/>
</dbReference>
<sequence>MPPDNASDARWIAERADDLEGSSPSASRAAPSLADRLPQAAAALVEAHERVGAVRRPPAAASVSRDWSRSVPALSRSASAESRARPRVVVATTDMGGEAPSRASGARIVRAVTVRRSTSVEGRASALRAAAYAPRPACQDAVAPPLPAGLSGAPLAGRLCRAASAPSLGRRLAAARAAAPAPGGAAEATTPSASQPRLLVLSP</sequence>
<reference evidence="2" key="1">
    <citation type="submission" date="2023-10" db="EMBL/GenBank/DDBJ databases">
        <authorList>
            <person name="Chen Y."/>
            <person name="Shah S."/>
            <person name="Dougan E. K."/>
            <person name="Thang M."/>
            <person name="Chan C."/>
        </authorList>
    </citation>
    <scope>NUCLEOTIDE SEQUENCE [LARGE SCALE GENOMIC DNA]</scope>
</reference>
<dbReference type="Proteomes" id="UP001189429">
    <property type="component" value="Unassembled WGS sequence"/>
</dbReference>
<name>A0ABN9PHJ3_9DINO</name>
<feature type="compositionally biased region" description="Low complexity" evidence="1">
    <location>
        <begin position="54"/>
        <end position="65"/>
    </location>
</feature>
<feature type="non-terminal residue" evidence="2">
    <location>
        <position position="203"/>
    </location>
</feature>
<feature type="region of interest" description="Disordered" evidence="1">
    <location>
        <begin position="50"/>
        <end position="104"/>
    </location>
</feature>